<dbReference type="InterPro" id="IPR002347">
    <property type="entry name" value="SDR_fam"/>
</dbReference>
<dbReference type="PANTHER" id="PTHR24322:SF736">
    <property type="entry name" value="RETINOL DEHYDROGENASE 10"/>
    <property type="match status" value="1"/>
</dbReference>
<dbReference type="EMBL" id="UINC01001469">
    <property type="protein sequence ID" value="SUZ81456.1"/>
    <property type="molecule type" value="Genomic_DNA"/>
</dbReference>
<gene>
    <name evidence="3" type="ORF">METZ01_LOCUS34310</name>
</gene>
<dbReference type="PROSITE" id="PS00061">
    <property type="entry name" value="ADH_SHORT"/>
    <property type="match status" value="1"/>
</dbReference>
<dbReference type="Gene3D" id="3.40.50.720">
    <property type="entry name" value="NAD(P)-binding Rossmann-like Domain"/>
    <property type="match status" value="1"/>
</dbReference>
<proteinExistence type="inferred from homology"/>
<evidence type="ECO:0000256" key="2">
    <source>
        <dbReference type="ARBA" id="ARBA00023002"/>
    </source>
</evidence>
<dbReference type="CDD" id="cd05233">
    <property type="entry name" value="SDR_c"/>
    <property type="match status" value="1"/>
</dbReference>
<dbReference type="AlphaFoldDB" id="A0A381QQ36"/>
<keyword evidence="2" id="KW-0560">Oxidoreductase</keyword>
<name>A0A381QQ36_9ZZZZ</name>
<dbReference type="Pfam" id="PF00106">
    <property type="entry name" value="adh_short"/>
    <property type="match status" value="1"/>
</dbReference>
<dbReference type="InterPro" id="IPR036291">
    <property type="entry name" value="NAD(P)-bd_dom_sf"/>
</dbReference>
<evidence type="ECO:0000313" key="3">
    <source>
        <dbReference type="EMBL" id="SUZ81456.1"/>
    </source>
</evidence>
<sequence length="259" mass="28357">MEIQDKVVVVTGGASGIGRELCRLFAAEGARQVVVADLNEEGAAVVAEEIGHTSHQVDVGRESDLVGLINQTEDTFGPIDLFCSNAGIADGRGIDEPDEVWDRIWRVNTMAHIWTARHLVPRMRERGGGYLFSTASAAGLLTQIGSVTYAVTKHAAVALAEWLAITHGRDGIKVTVLCPQAVRTGMTPDASETGLSVASVDGLLEADHVARDCLEAIREERFFVLPHPMVADYMQRKAEDPDRWLHGMRRLQDRYLEED</sequence>
<evidence type="ECO:0008006" key="4">
    <source>
        <dbReference type="Google" id="ProtNLM"/>
    </source>
</evidence>
<protein>
    <recommendedName>
        <fullName evidence="4">Short-chain dehydrogenase</fullName>
    </recommendedName>
</protein>
<comment type="similarity">
    <text evidence="1">Belongs to the short-chain dehydrogenases/reductases (SDR) family.</text>
</comment>
<dbReference type="GO" id="GO:0016616">
    <property type="term" value="F:oxidoreductase activity, acting on the CH-OH group of donors, NAD or NADP as acceptor"/>
    <property type="evidence" value="ECO:0007669"/>
    <property type="project" value="TreeGrafter"/>
</dbReference>
<accession>A0A381QQ36</accession>
<dbReference type="SUPFAM" id="SSF51735">
    <property type="entry name" value="NAD(P)-binding Rossmann-fold domains"/>
    <property type="match status" value="1"/>
</dbReference>
<reference evidence="3" key="1">
    <citation type="submission" date="2018-05" db="EMBL/GenBank/DDBJ databases">
        <authorList>
            <person name="Lanie J.A."/>
            <person name="Ng W.-L."/>
            <person name="Kazmierczak K.M."/>
            <person name="Andrzejewski T.M."/>
            <person name="Davidsen T.M."/>
            <person name="Wayne K.J."/>
            <person name="Tettelin H."/>
            <person name="Glass J.I."/>
            <person name="Rusch D."/>
            <person name="Podicherti R."/>
            <person name="Tsui H.-C.T."/>
            <person name="Winkler M.E."/>
        </authorList>
    </citation>
    <scope>NUCLEOTIDE SEQUENCE</scope>
</reference>
<evidence type="ECO:0000256" key="1">
    <source>
        <dbReference type="ARBA" id="ARBA00006484"/>
    </source>
</evidence>
<organism evidence="3">
    <name type="scientific">marine metagenome</name>
    <dbReference type="NCBI Taxonomy" id="408172"/>
    <lineage>
        <taxon>unclassified sequences</taxon>
        <taxon>metagenomes</taxon>
        <taxon>ecological metagenomes</taxon>
    </lineage>
</organism>
<dbReference type="InterPro" id="IPR020904">
    <property type="entry name" value="Sc_DH/Rdtase_CS"/>
</dbReference>
<dbReference type="PRINTS" id="PR00081">
    <property type="entry name" value="GDHRDH"/>
</dbReference>
<dbReference type="PANTHER" id="PTHR24322">
    <property type="entry name" value="PKSB"/>
    <property type="match status" value="1"/>
</dbReference>